<dbReference type="EMBL" id="JAAAUQ010000560">
    <property type="protein sequence ID" value="KAF9149199.1"/>
    <property type="molecule type" value="Genomic_DNA"/>
</dbReference>
<comment type="caution">
    <text evidence="1">The sequence shown here is derived from an EMBL/GenBank/DDBJ whole genome shotgun (WGS) entry which is preliminary data.</text>
</comment>
<sequence>MTSPSKDPLTLPDIVDYVIPHLNVRQSLARAARVCKAWNAIYIPALWRVVNYNCMDKTVPAFERHGAFVRRLTISYLDDHHLELISHFCPHIESLVLWSNSFASVEKLAPYLKSVRPMLKQLVVNSTELSSEDVVSLLVGDGTGDDAAVGDLALKELKVNCFGKFSMLSWESLMILLKVGSNLETLRWQDVEILVPGDRSGENRIQQLLKAVTATEKASGLEEKDIRLLEDHTKITSLTLRQVVVNDRTLIQLLGKTPGLTYLYYDSRRRITDEALGVLSTLCPELKQLMLLSDNLLPFPTCTQLFRPSAITNRSLNLEVLYLNQCELDDTSLGLLILTQGSTLLEMALCKCLQFTDLRAKAILSGCRRLTILYLYGDHTITLATQEGDEPYNLVADAKRKGWTCHKAMEILEICNVE</sequence>
<dbReference type="GO" id="GO:0019005">
    <property type="term" value="C:SCF ubiquitin ligase complex"/>
    <property type="evidence" value="ECO:0007669"/>
    <property type="project" value="TreeGrafter"/>
</dbReference>
<gene>
    <name evidence="1" type="ORF">BG015_009016</name>
</gene>
<dbReference type="GO" id="GO:0031146">
    <property type="term" value="P:SCF-dependent proteasomal ubiquitin-dependent protein catabolic process"/>
    <property type="evidence" value="ECO:0007669"/>
    <property type="project" value="TreeGrafter"/>
</dbReference>
<dbReference type="InterPro" id="IPR032675">
    <property type="entry name" value="LRR_dom_sf"/>
</dbReference>
<evidence type="ECO:0000313" key="2">
    <source>
        <dbReference type="Proteomes" id="UP000748756"/>
    </source>
</evidence>
<dbReference type="OrthoDB" id="2357028at2759"/>
<name>A0A9P5VA96_9FUNG</name>
<dbReference type="Proteomes" id="UP000748756">
    <property type="component" value="Unassembled WGS sequence"/>
</dbReference>
<protein>
    <recommendedName>
        <fullName evidence="3">F-box domain-containing protein</fullName>
    </recommendedName>
</protein>
<evidence type="ECO:0000313" key="1">
    <source>
        <dbReference type="EMBL" id="KAF9149199.1"/>
    </source>
</evidence>
<keyword evidence="2" id="KW-1185">Reference proteome</keyword>
<accession>A0A9P5VA96</accession>
<dbReference type="Gene3D" id="3.80.10.10">
    <property type="entry name" value="Ribonuclease Inhibitor"/>
    <property type="match status" value="2"/>
</dbReference>
<dbReference type="AlphaFoldDB" id="A0A9P5VA96"/>
<dbReference type="InterPro" id="IPR036047">
    <property type="entry name" value="F-box-like_dom_sf"/>
</dbReference>
<evidence type="ECO:0008006" key="3">
    <source>
        <dbReference type="Google" id="ProtNLM"/>
    </source>
</evidence>
<dbReference type="SUPFAM" id="SSF52047">
    <property type="entry name" value="RNI-like"/>
    <property type="match status" value="1"/>
</dbReference>
<organism evidence="1 2">
    <name type="scientific">Linnemannia schmuckeri</name>
    <dbReference type="NCBI Taxonomy" id="64567"/>
    <lineage>
        <taxon>Eukaryota</taxon>
        <taxon>Fungi</taxon>
        <taxon>Fungi incertae sedis</taxon>
        <taxon>Mucoromycota</taxon>
        <taxon>Mortierellomycotina</taxon>
        <taxon>Mortierellomycetes</taxon>
        <taxon>Mortierellales</taxon>
        <taxon>Mortierellaceae</taxon>
        <taxon>Linnemannia</taxon>
    </lineage>
</organism>
<reference evidence="1" key="1">
    <citation type="journal article" date="2020" name="Fungal Divers.">
        <title>Resolving the Mortierellaceae phylogeny through synthesis of multi-gene phylogenetics and phylogenomics.</title>
        <authorList>
            <person name="Vandepol N."/>
            <person name="Liber J."/>
            <person name="Desiro A."/>
            <person name="Na H."/>
            <person name="Kennedy M."/>
            <person name="Barry K."/>
            <person name="Grigoriev I.V."/>
            <person name="Miller A.N."/>
            <person name="O'Donnell K."/>
            <person name="Stajich J.E."/>
            <person name="Bonito G."/>
        </authorList>
    </citation>
    <scope>NUCLEOTIDE SEQUENCE</scope>
    <source>
        <strain evidence="1">NRRL 6426</strain>
    </source>
</reference>
<proteinExistence type="predicted"/>
<dbReference type="PANTHER" id="PTHR13318">
    <property type="entry name" value="PARTNER OF PAIRED, ISOFORM B-RELATED"/>
    <property type="match status" value="1"/>
</dbReference>
<dbReference type="SUPFAM" id="SSF81383">
    <property type="entry name" value="F-box domain"/>
    <property type="match status" value="1"/>
</dbReference>